<evidence type="ECO:0000256" key="1">
    <source>
        <dbReference type="SAM" id="Phobius"/>
    </source>
</evidence>
<dbReference type="EMBL" id="FMZP01000073">
    <property type="protein sequence ID" value="SDD93469.1"/>
    <property type="molecule type" value="Genomic_DNA"/>
</dbReference>
<reference evidence="3 5" key="1">
    <citation type="submission" date="2016-10" db="EMBL/GenBank/DDBJ databases">
        <authorList>
            <person name="Varghese N."/>
            <person name="Submissions S."/>
        </authorList>
    </citation>
    <scope>NUCLEOTIDE SEQUENCE [LARGE SCALE GENOMIC DNA]</scope>
    <source>
        <strain evidence="3 5">CDM_1</strain>
    </source>
</reference>
<organism evidence="3 5">
    <name type="scientific">Natrinema hispanicum</name>
    <dbReference type="NCBI Taxonomy" id="392421"/>
    <lineage>
        <taxon>Archaea</taxon>
        <taxon>Methanobacteriati</taxon>
        <taxon>Methanobacteriota</taxon>
        <taxon>Stenosarchaea group</taxon>
        <taxon>Halobacteria</taxon>
        <taxon>Halobacteriales</taxon>
        <taxon>Natrialbaceae</taxon>
        <taxon>Natrinema</taxon>
    </lineage>
</organism>
<feature type="transmembrane region" description="Helical" evidence="1">
    <location>
        <begin position="21"/>
        <end position="41"/>
    </location>
</feature>
<reference evidence="2 4" key="2">
    <citation type="submission" date="2019-02" db="EMBL/GenBank/DDBJ databases">
        <title>Genomic Encyclopedia of Archaeal and Bacterial Type Strains, Phase II (KMG-II): from individual species to whole genera.</title>
        <authorList>
            <person name="Goeker M."/>
        </authorList>
    </citation>
    <scope>NUCLEOTIDE SEQUENCE [LARGE SCALE GENOMIC DNA]</scope>
    <source>
        <strain evidence="2 4">DSM 18328</strain>
    </source>
</reference>
<sequence length="77" mass="8270">MDASLKARIFRTDLSAWNNKWYVIFGSPIFAAIGVLLGWLFGGHLFSSELGVVLIASLFAGATVLIGNTVLAVIDSR</sequence>
<dbReference type="Proteomes" id="UP000324021">
    <property type="component" value="Unassembled WGS sequence"/>
</dbReference>
<dbReference type="Proteomes" id="UP000291097">
    <property type="component" value="Unassembled WGS sequence"/>
</dbReference>
<evidence type="ECO:0000313" key="2">
    <source>
        <dbReference type="EMBL" id="RZV05083.1"/>
    </source>
</evidence>
<keyword evidence="1" id="KW-0472">Membrane</keyword>
<accession>A0A1G6YST8</accession>
<proteinExistence type="predicted"/>
<dbReference type="EMBL" id="SHMP01000011">
    <property type="protein sequence ID" value="RZV05083.1"/>
    <property type="molecule type" value="Genomic_DNA"/>
</dbReference>
<gene>
    <name evidence="2" type="ORF">BDK88_4322</name>
    <name evidence="3" type="ORF">SAMN05192552_10737</name>
</gene>
<name>A0A1G6YST8_9EURY</name>
<protein>
    <submittedName>
        <fullName evidence="3">Uncharacterized protein</fullName>
    </submittedName>
</protein>
<dbReference type="AlphaFoldDB" id="A0A1G6YST8"/>
<evidence type="ECO:0000313" key="4">
    <source>
        <dbReference type="Proteomes" id="UP000291097"/>
    </source>
</evidence>
<keyword evidence="1" id="KW-1133">Transmembrane helix</keyword>
<keyword evidence="1" id="KW-0812">Transmembrane</keyword>
<feature type="transmembrane region" description="Helical" evidence="1">
    <location>
        <begin position="53"/>
        <end position="74"/>
    </location>
</feature>
<evidence type="ECO:0000313" key="3">
    <source>
        <dbReference type="EMBL" id="SDD93469.1"/>
    </source>
</evidence>
<evidence type="ECO:0000313" key="5">
    <source>
        <dbReference type="Proteomes" id="UP000324021"/>
    </source>
</evidence>